<keyword evidence="3" id="KW-1185">Reference proteome</keyword>
<evidence type="ECO:0000313" key="2">
    <source>
        <dbReference type="EMBL" id="GMI87308.1"/>
    </source>
</evidence>
<gene>
    <name evidence="2" type="ORF">HRI_002400100</name>
</gene>
<dbReference type="Pfam" id="PF00078">
    <property type="entry name" value="RVT_1"/>
    <property type="match status" value="1"/>
</dbReference>
<organism evidence="2 3">
    <name type="scientific">Hibiscus trionum</name>
    <name type="common">Flower of an hour</name>
    <dbReference type="NCBI Taxonomy" id="183268"/>
    <lineage>
        <taxon>Eukaryota</taxon>
        <taxon>Viridiplantae</taxon>
        <taxon>Streptophyta</taxon>
        <taxon>Embryophyta</taxon>
        <taxon>Tracheophyta</taxon>
        <taxon>Spermatophyta</taxon>
        <taxon>Magnoliopsida</taxon>
        <taxon>eudicotyledons</taxon>
        <taxon>Gunneridae</taxon>
        <taxon>Pentapetalae</taxon>
        <taxon>rosids</taxon>
        <taxon>malvids</taxon>
        <taxon>Malvales</taxon>
        <taxon>Malvaceae</taxon>
        <taxon>Malvoideae</taxon>
        <taxon>Hibiscus</taxon>
    </lineage>
</organism>
<dbReference type="Gene3D" id="3.60.10.10">
    <property type="entry name" value="Endonuclease/exonuclease/phosphatase"/>
    <property type="match status" value="1"/>
</dbReference>
<dbReference type="InterPro" id="IPR043502">
    <property type="entry name" value="DNA/RNA_pol_sf"/>
</dbReference>
<dbReference type="Proteomes" id="UP001165190">
    <property type="component" value="Unassembled WGS sequence"/>
</dbReference>
<reference evidence="2" key="1">
    <citation type="submission" date="2023-05" db="EMBL/GenBank/DDBJ databases">
        <title>Genome and transcriptome analyses reveal genes involved in the formation of fine ridges on petal epidermal cells in Hibiscus trionum.</title>
        <authorList>
            <person name="Koshimizu S."/>
            <person name="Masuda S."/>
            <person name="Ishii T."/>
            <person name="Shirasu K."/>
            <person name="Hoshino A."/>
            <person name="Arita M."/>
        </authorList>
    </citation>
    <scope>NUCLEOTIDE SEQUENCE</scope>
    <source>
        <strain evidence="2">Hamamatsu line</strain>
    </source>
</reference>
<dbReference type="InterPro" id="IPR000477">
    <property type="entry name" value="RT_dom"/>
</dbReference>
<dbReference type="CDD" id="cd01650">
    <property type="entry name" value="RT_nLTR_like"/>
    <property type="match status" value="1"/>
</dbReference>
<dbReference type="Pfam" id="PF03372">
    <property type="entry name" value="Exo_endo_phos"/>
    <property type="match status" value="1"/>
</dbReference>
<proteinExistence type="predicted"/>
<dbReference type="GO" id="GO:0003824">
    <property type="term" value="F:catalytic activity"/>
    <property type="evidence" value="ECO:0007669"/>
    <property type="project" value="InterPro"/>
</dbReference>
<evidence type="ECO:0000259" key="1">
    <source>
        <dbReference type="PROSITE" id="PS50878"/>
    </source>
</evidence>
<dbReference type="PANTHER" id="PTHR33116:SF86">
    <property type="entry name" value="REVERSE TRANSCRIPTASE DOMAIN-CONTAINING PROTEIN"/>
    <property type="match status" value="1"/>
</dbReference>
<name>A0A9W7I371_HIBTR</name>
<dbReference type="AlphaFoldDB" id="A0A9W7I371"/>
<accession>A0A9W7I371</accession>
<protein>
    <recommendedName>
        <fullName evidence="1">Reverse transcriptase domain-containing protein</fullName>
    </recommendedName>
</protein>
<dbReference type="SUPFAM" id="SSF56672">
    <property type="entry name" value="DNA/RNA polymerases"/>
    <property type="match status" value="1"/>
</dbReference>
<dbReference type="InterPro" id="IPR036691">
    <property type="entry name" value="Endo/exonu/phosph_ase_sf"/>
</dbReference>
<dbReference type="PROSITE" id="PS50878">
    <property type="entry name" value="RT_POL"/>
    <property type="match status" value="1"/>
</dbReference>
<dbReference type="SUPFAM" id="SSF56219">
    <property type="entry name" value="DNase I-like"/>
    <property type="match status" value="1"/>
</dbReference>
<comment type="caution">
    <text evidence="2">The sequence shown here is derived from an EMBL/GenBank/DDBJ whole genome shotgun (WGS) entry which is preliminary data.</text>
</comment>
<dbReference type="EMBL" id="BSYR01000022">
    <property type="protein sequence ID" value="GMI87308.1"/>
    <property type="molecule type" value="Genomic_DNA"/>
</dbReference>
<dbReference type="InterPro" id="IPR005135">
    <property type="entry name" value="Endo/exonuclease/phosphatase"/>
</dbReference>
<sequence length="1028" mass="117572">MKILSWNVRGLGKSRTTRRLKNFLRDVNPSVIFLIETKLDSGKMEKLRKFCCFNNGIDVSARGRSGGLSLGWKANCNVSLRSFSDRHIDVSFTDDLDGFSWRFTGFYGAPEERNRDDSWNLLRQLNDTNDMPWLVLGDFNELLFATEKFGGRQRNQRQMYNFAAALNECSLDDIGYSGPWFTWEKCQFEETNIRERLDWGVGNPTWWDLFPHFNLSHMPHSFSDHCPLLLNTDSRQKSSNLISHFRFEAAWLLEDSCEEEVKHLWESKAGLVPHRLQQLSQGLELWFKRIRKEKNITMADLRKKLLHLQNLHPSDDALEEITNVKLAMNLQIDREEVYWEQRARANWLNSGDKNTRFFHRHASQRKRRNRIASLLDENDRYVDDDADILRTATTYFQDIFCASNVTNPQDILQGIDTCISADLNATLLKTFTVEEVHNAVQSMGPLRASGEDGLGAIFYQKFWHIVGNEVAEYCISMIHGNASLEQINQTHIVLIPKVTGAKVMTQFRPIALCNVLYKIISKMLATRMQEALQFCIDEAQSAFLPGRLISDNILLAYEILHSLKNKRSGKQGTFALKLDMSKAYDRVEWSFVEEMLRKMGFADQWISTIMRCITSVSYSVIANDRIGQKFSPGRGIRQGDPISPYLFLICSEGLSALLRLAAQQHSLVGVRINRRAPFISHLLFVDDSIVFGTATTQGARCLQNVLNIYSQCSGQIVNFDKSSLFFGTNVIDSNRREVCRILGVTAQGNPEKYLGLPSMVGRNKKLSLAYLRDRCKQKVQSWNVQPLSMGGKEVFIKAVLQSIPVFAMSCFLLPKTFCKELEGIFARFWWQNSSEKRGIHWCTWEYLCMPKEEGGMGFRDMCKFNIALLAKQGWRIIQNPDSLVARLLRAKYFPTTTFLNSLLGSNPSYIWKSIWSSRGLLEKGCKWSVGSGSSINIWNDFWLPGYPQRKISSPTILGLSTVSNLIDPTSMQWNEVLITSSFSNEDVAAILSIRLPISPTSDSIYWVGELSGHYSVRSAYKLLCVRDE</sequence>
<dbReference type="OrthoDB" id="1001505at2759"/>
<evidence type="ECO:0000313" key="3">
    <source>
        <dbReference type="Proteomes" id="UP001165190"/>
    </source>
</evidence>
<feature type="domain" description="Reverse transcriptase" evidence="1">
    <location>
        <begin position="476"/>
        <end position="746"/>
    </location>
</feature>
<dbReference type="PANTHER" id="PTHR33116">
    <property type="entry name" value="REVERSE TRANSCRIPTASE ZINC-BINDING DOMAIN-CONTAINING PROTEIN-RELATED-RELATED"/>
    <property type="match status" value="1"/>
</dbReference>